<gene>
    <name evidence="2" type="ORF">ENH_00048300</name>
</gene>
<evidence type="ECO:0000256" key="1">
    <source>
        <dbReference type="SAM" id="MobiDB-lite"/>
    </source>
</evidence>
<reference evidence="2" key="1">
    <citation type="submission" date="2013-10" db="EMBL/GenBank/DDBJ databases">
        <title>Genomic analysis of the causative agents of coccidiosis in chickens.</title>
        <authorList>
            <person name="Reid A.J."/>
            <person name="Blake D."/>
            <person name="Billington K."/>
            <person name="Browne H."/>
            <person name="Dunn M."/>
            <person name="Hung S."/>
            <person name="Kawahara F."/>
            <person name="Miranda-Saavedra D."/>
            <person name="Mourier T."/>
            <person name="Nagra H."/>
            <person name="Otto T.D."/>
            <person name="Rawlings N."/>
            <person name="Sanchez A."/>
            <person name="Sanders M."/>
            <person name="Subramaniam C."/>
            <person name="Tay Y."/>
            <person name="Dear P."/>
            <person name="Doerig C."/>
            <person name="Gruber A."/>
            <person name="Parkinson J."/>
            <person name="Shirley M."/>
            <person name="Wan K.L."/>
            <person name="Berriman M."/>
            <person name="Tomley F."/>
            <person name="Pain A."/>
        </authorList>
    </citation>
    <scope>NUCLEOTIDE SEQUENCE [LARGE SCALE GENOMIC DNA]</scope>
    <source>
        <strain evidence="2">Houghton</strain>
    </source>
</reference>
<evidence type="ECO:0000313" key="2">
    <source>
        <dbReference type="EMBL" id="CDJ63674.1"/>
    </source>
</evidence>
<dbReference type="VEuPathDB" id="ToxoDB:ENH_00048300"/>
<reference evidence="2" key="2">
    <citation type="submission" date="2013-10" db="EMBL/GenBank/DDBJ databases">
        <authorList>
            <person name="Aslett M."/>
        </authorList>
    </citation>
    <scope>NUCLEOTIDE SEQUENCE [LARGE SCALE GENOMIC DNA]</scope>
    <source>
        <strain evidence="2">Houghton</strain>
    </source>
</reference>
<dbReference type="AlphaFoldDB" id="U6MMK2"/>
<organism evidence="2 3">
    <name type="scientific">Eimeria necatrix</name>
    <dbReference type="NCBI Taxonomy" id="51315"/>
    <lineage>
        <taxon>Eukaryota</taxon>
        <taxon>Sar</taxon>
        <taxon>Alveolata</taxon>
        <taxon>Apicomplexa</taxon>
        <taxon>Conoidasida</taxon>
        <taxon>Coccidia</taxon>
        <taxon>Eucoccidiorida</taxon>
        <taxon>Eimeriorina</taxon>
        <taxon>Eimeriidae</taxon>
        <taxon>Eimeria</taxon>
    </lineage>
</organism>
<dbReference type="RefSeq" id="XP_013441036.1">
    <property type="nucleotide sequence ID" value="XM_013585582.1"/>
</dbReference>
<proteinExistence type="predicted"/>
<accession>U6MMK2</accession>
<dbReference type="EMBL" id="HG722856">
    <property type="protein sequence ID" value="CDJ63674.1"/>
    <property type="molecule type" value="Genomic_DNA"/>
</dbReference>
<keyword evidence="3" id="KW-1185">Reference proteome</keyword>
<feature type="region of interest" description="Disordered" evidence="1">
    <location>
        <begin position="88"/>
        <end position="115"/>
    </location>
</feature>
<sequence>MPRGAAAHGKAPKPLACAHAALHACRAACMHAELHACMQSCMHACRAACMQAPLGLFCLGLWVYLRVCLRVSGGVVVIWTLTKSFRKRKSPDWPQPKGTKSQCMQRPGAPGAPPP</sequence>
<dbReference type="Proteomes" id="UP000030754">
    <property type="component" value="Unassembled WGS sequence"/>
</dbReference>
<evidence type="ECO:0000313" key="3">
    <source>
        <dbReference type="Proteomes" id="UP000030754"/>
    </source>
</evidence>
<protein>
    <submittedName>
        <fullName evidence="2">Uncharacterized protein</fullName>
    </submittedName>
</protein>
<dbReference type="GeneID" id="25474981"/>
<name>U6MMK2_9EIME</name>